<dbReference type="Pfam" id="PF05056">
    <property type="entry name" value="DUF674"/>
    <property type="match status" value="1"/>
</dbReference>
<organism evidence="2 3">
    <name type="scientific">Lolium multiflorum</name>
    <name type="common">Italian ryegrass</name>
    <name type="synonym">Lolium perenne subsp. multiflorum</name>
    <dbReference type="NCBI Taxonomy" id="4521"/>
    <lineage>
        <taxon>Eukaryota</taxon>
        <taxon>Viridiplantae</taxon>
        <taxon>Streptophyta</taxon>
        <taxon>Embryophyta</taxon>
        <taxon>Tracheophyta</taxon>
        <taxon>Spermatophyta</taxon>
        <taxon>Magnoliopsida</taxon>
        <taxon>Liliopsida</taxon>
        <taxon>Poales</taxon>
        <taxon>Poaceae</taxon>
        <taxon>BOP clade</taxon>
        <taxon>Pooideae</taxon>
        <taxon>Poodae</taxon>
        <taxon>Poeae</taxon>
        <taxon>Poeae Chloroplast Group 2 (Poeae type)</taxon>
        <taxon>Loliodinae</taxon>
        <taxon>Loliinae</taxon>
        <taxon>Lolium</taxon>
    </lineage>
</organism>
<protein>
    <recommendedName>
        <fullName evidence="1">Ubiquitin-like domain-containing protein</fullName>
    </recommendedName>
</protein>
<evidence type="ECO:0000259" key="1">
    <source>
        <dbReference type="PROSITE" id="PS50053"/>
    </source>
</evidence>
<dbReference type="EMBL" id="JAUUTY010000004">
    <property type="protein sequence ID" value="KAK1653531.1"/>
    <property type="molecule type" value="Genomic_DNA"/>
</dbReference>
<dbReference type="Gene3D" id="3.10.20.90">
    <property type="entry name" value="Phosphatidylinositol 3-kinase Catalytic Subunit, Chain A, domain 1"/>
    <property type="match status" value="1"/>
</dbReference>
<dbReference type="SUPFAM" id="SSF54236">
    <property type="entry name" value="Ubiquitin-like"/>
    <property type="match status" value="1"/>
</dbReference>
<sequence>MARLVHVYHETTRKEVFSNWKERFVISDVWVIKQASTSSVVSFLQELDGDGIRDSYEEVEVDVGWTVVLSLLKACISSTTIFTDVFLAKETDGVVSPTLTERSLLKIKKPRYQETGEPTSSESPASIPIKLFYDKRDRKVLYAECKHEFVDLLLSFLTYPIGCIVKNLAGTSHLRTSFNNLYRSAANLDAAGFLTGRSFGGKKTLLDPSTAPFKMQRDCSEREVPEWYYLCRMPGCYCGKDKRSCHSFDPEFVCDHTYVVDDDLSVHQASAVSVLKHWCKRDRDIVAEIDIAISKEEASSPGSREIITLDVTNFHTIAAVRSKIRTKGKLMEPYRLVYGGKCLQDPWTLADCDIHKEATIHAELGSLHR</sequence>
<dbReference type="Pfam" id="PF00240">
    <property type="entry name" value="ubiquitin"/>
    <property type="match status" value="1"/>
</dbReference>
<dbReference type="Proteomes" id="UP001231189">
    <property type="component" value="Unassembled WGS sequence"/>
</dbReference>
<gene>
    <name evidence="2" type="ORF">QYE76_071336</name>
</gene>
<dbReference type="AlphaFoldDB" id="A0AAD8SLE4"/>
<comment type="caution">
    <text evidence="2">The sequence shown here is derived from an EMBL/GenBank/DDBJ whole genome shotgun (WGS) entry which is preliminary data.</text>
</comment>
<name>A0AAD8SLE4_LOLMU</name>
<dbReference type="InterPro" id="IPR029071">
    <property type="entry name" value="Ubiquitin-like_domsf"/>
</dbReference>
<dbReference type="SMART" id="SM00213">
    <property type="entry name" value="UBQ"/>
    <property type="match status" value="1"/>
</dbReference>
<dbReference type="PANTHER" id="PTHR33103">
    <property type="entry name" value="OS01G0153900 PROTEIN"/>
    <property type="match status" value="1"/>
</dbReference>
<accession>A0AAD8SLE4</accession>
<dbReference type="PANTHER" id="PTHR33103:SF37">
    <property type="entry name" value="DUF674 FAMILY PROTEIN"/>
    <property type="match status" value="1"/>
</dbReference>
<dbReference type="PROSITE" id="PS50053">
    <property type="entry name" value="UBIQUITIN_2"/>
    <property type="match status" value="1"/>
</dbReference>
<dbReference type="InterPro" id="IPR007750">
    <property type="entry name" value="DUF674"/>
</dbReference>
<feature type="domain" description="Ubiquitin-like" evidence="1">
    <location>
        <begin position="289"/>
        <end position="361"/>
    </location>
</feature>
<dbReference type="InterPro" id="IPR000626">
    <property type="entry name" value="Ubiquitin-like_dom"/>
</dbReference>
<evidence type="ECO:0000313" key="2">
    <source>
        <dbReference type="EMBL" id="KAK1653531.1"/>
    </source>
</evidence>
<keyword evidence="3" id="KW-1185">Reference proteome</keyword>
<evidence type="ECO:0000313" key="3">
    <source>
        <dbReference type="Proteomes" id="UP001231189"/>
    </source>
</evidence>
<reference evidence="2" key="1">
    <citation type="submission" date="2023-07" db="EMBL/GenBank/DDBJ databases">
        <title>A chromosome-level genome assembly of Lolium multiflorum.</title>
        <authorList>
            <person name="Chen Y."/>
            <person name="Copetti D."/>
            <person name="Kolliker R."/>
            <person name="Studer B."/>
        </authorList>
    </citation>
    <scope>NUCLEOTIDE SEQUENCE</scope>
    <source>
        <strain evidence="2">02402/16</strain>
        <tissue evidence="2">Leaf</tissue>
    </source>
</reference>
<proteinExistence type="predicted"/>